<dbReference type="PANTHER" id="PTHR12558:SF13">
    <property type="entry name" value="CELL DIVISION CYCLE PROTEIN 27 HOMOLOG"/>
    <property type="match status" value="1"/>
</dbReference>
<gene>
    <name evidence="2" type="ORF">A2557_13275</name>
</gene>
<dbReference type="SUPFAM" id="SSF48452">
    <property type="entry name" value="TPR-like"/>
    <property type="match status" value="1"/>
</dbReference>
<feature type="repeat" description="TPR" evidence="1">
    <location>
        <begin position="85"/>
        <end position="118"/>
    </location>
</feature>
<name>A0A1F6GLD1_9PROT</name>
<evidence type="ECO:0000313" key="3">
    <source>
        <dbReference type="Proteomes" id="UP000177583"/>
    </source>
</evidence>
<keyword evidence="1" id="KW-0802">TPR repeat</keyword>
<evidence type="ECO:0008006" key="4">
    <source>
        <dbReference type="Google" id="ProtNLM"/>
    </source>
</evidence>
<accession>A0A1F6GLD1</accession>
<dbReference type="PANTHER" id="PTHR12558">
    <property type="entry name" value="CELL DIVISION CYCLE 16,23,27"/>
    <property type="match status" value="1"/>
</dbReference>
<dbReference type="EMBL" id="MFNF01000066">
    <property type="protein sequence ID" value="OGG98870.1"/>
    <property type="molecule type" value="Genomic_DNA"/>
</dbReference>
<protein>
    <recommendedName>
        <fullName evidence="4">Tetratricopeptide repeat protein</fullName>
    </recommendedName>
</protein>
<dbReference type="Proteomes" id="UP000177583">
    <property type="component" value="Unassembled WGS sequence"/>
</dbReference>
<dbReference type="Pfam" id="PF13181">
    <property type="entry name" value="TPR_8"/>
    <property type="match status" value="2"/>
</dbReference>
<dbReference type="SMART" id="SM00028">
    <property type="entry name" value="TPR"/>
    <property type="match status" value="5"/>
</dbReference>
<evidence type="ECO:0000256" key="1">
    <source>
        <dbReference type="PROSITE-ProRule" id="PRU00339"/>
    </source>
</evidence>
<sequence length="571" mass="64931">MELMNGLLPSGKKKKAEQLIVQALVKLDDKNNDEALACFRQAILLGQDKIGPYMRNLFNGFVSNRRHAEALAIGRPLASFYEEDAGLANELGNQTRHLGDSEQARNWYKKAIQINPKFELPYLNTAALVAKVARFDGEIKPMIEQFLKVKDFIVPPMLGGKGTIAMAAKEILAEQGHPAALEVKEVNQLSALVDPEELLNLAGKRALEAIHLATAQTAQHQEIRNNHLVNLALFALEQNQLPRALDAVGMLERVSSDYRYTPLLRAILNAKAGRLEPALEILKTQQAARPEDRYLNANLGLVYKKMGKHQQASVFFIRASYLLEKSYGFYSSEEIETLAKEFYHKRQFKEALGLYQVIAETDPQPSAWLHMSHCLYQLKKLSQSFQIAKEGYGKAAELSPEAKEEFGLLAKNFFLEEAEGANKSKVFDKALTLIEFALFFDRSIEMLDRAAQIAYKAGDSYKAAQFQEEQHALQGLDQVEQQEAKRQRYIALGREQLAKKEFQSAVHNFELAFDMKLDKDVFVFLASIYKKLKQPRALNNLMRRWKWMLEQEKEKEEERQKALAEKETVGY</sequence>
<dbReference type="InterPro" id="IPR019734">
    <property type="entry name" value="TPR_rpt"/>
</dbReference>
<dbReference type="Gene3D" id="1.25.40.10">
    <property type="entry name" value="Tetratricopeptide repeat domain"/>
    <property type="match status" value="3"/>
</dbReference>
<dbReference type="AlphaFoldDB" id="A0A1F6GLD1"/>
<evidence type="ECO:0000313" key="2">
    <source>
        <dbReference type="EMBL" id="OGG98870.1"/>
    </source>
</evidence>
<comment type="caution">
    <text evidence="2">The sequence shown here is derived from an EMBL/GenBank/DDBJ whole genome shotgun (WGS) entry which is preliminary data.</text>
</comment>
<proteinExistence type="predicted"/>
<organism evidence="2 3">
    <name type="scientific">Candidatus Lambdaproteobacteria bacterium RIFOXYD2_FULL_56_26</name>
    <dbReference type="NCBI Taxonomy" id="1817773"/>
    <lineage>
        <taxon>Bacteria</taxon>
        <taxon>Pseudomonadati</taxon>
        <taxon>Pseudomonadota</taxon>
        <taxon>Candidatus Lambdaproteobacteria</taxon>
    </lineage>
</organism>
<reference evidence="2 3" key="1">
    <citation type="journal article" date="2016" name="Nat. Commun.">
        <title>Thousands of microbial genomes shed light on interconnected biogeochemical processes in an aquifer system.</title>
        <authorList>
            <person name="Anantharaman K."/>
            <person name="Brown C.T."/>
            <person name="Hug L.A."/>
            <person name="Sharon I."/>
            <person name="Castelle C.J."/>
            <person name="Probst A.J."/>
            <person name="Thomas B.C."/>
            <person name="Singh A."/>
            <person name="Wilkins M.J."/>
            <person name="Karaoz U."/>
            <person name="Brodie E.L."/>
            <person name="Williams K.H."/>
            <person name="Hubbard S.S."/>
            <person name="Banfield J.F."/>
        </authorList>
    </citation>
    <scope>NUCLEOTIDE SEQUENCE [LARGE SCALE GENOMIC DNA]</scope>
</reference>
<dbReference type="PROSITE" id="PS50005">
    <property type="entry name" value="TPR"/>
    <property type="match status" value="1"/>
</dbReference>
<dbReference type="InterPro" id="IPR011990">
    <property type="entry name" value="TPR-like_helical_dom_sf"/>
</dbReference>